<evidence type="ECO:0000256" key="2">
    <source>
        <dbReference type="ARBA" id="ARBA00022603"/>
    </source>
</evidence>
<comment type="subcellular location">
    <subcellularLocation>
        <location evidence="6">Cytoplasm</location>
    </subcellularLocation>
</comment>
<proteinExistence type="inferred from homology"/>
<organism evidence="9 10">
    <name type="scientific">Algicella marina</name>
    <dbReference type="NCBI Taxonomy" id="2683284"/>
    <lineage>
        <taxon>Bacteria</taxon>
        <taxon>Pseudomonadati</taxon>
        <taxon>Pseudomonadota</taxon>
        <taxon>Alphaproteobacteria</taxon>
        <taxon>Rhodobacterales</taxon>
        <taxon>Paracoccaceae</taxon>
        <taxon>Algicella</taxon>
    </lineage>
</organism>
<evidence type="ECO:0000256" key="1">
    <source>
        <dbReference type="ARBA" id="ARBA00022490"/>
    </source>
</evidence>
<dbReference type="AlphaFoldDB" id="A0A6P1T2M6"/>
<keyword evidence="3 6" id="KW-0808">Transferase</keyword>
<evidence type="ECO:0000256" key="4">
    <source>
        <dbReference type="ARBA" id="ARBA00022691"/>
    </source>
</evidence>
<keyword evidence="5 6" id="KW-0819">tRNA processing</keyword>
<comment type="catalytic activity">
    <reaction evidence="6">
        <text>5-carboxymethylaminomethyluridine(34) in tRNA(Leu) + S-adenosyl-L-methionine = 5-carboxymethylaminomethyl-2'-O-methyluridine(34) in tRNA(Leu) + S-adenosyl-L-homocysteine + H(+)</text>
        <dbReference type="Rhea" id="RHEA:43088"/>
        <dbReference type="Rhea" id="RHEA-COMP:10333"/>
        <dbReference type="Rhea" id="RHEA-COMP:10334"/>
        <dbReference type="ChEBI" id="CHEBI:15378"/>
        <dbReference type="ChEBI" id="CHEBI:57856"/>
        <dbReference type="ChEBI" id="CHEBI:59789"/>
        <dbReference type="ChEBI" id="CHEBI:74508"/>
        <dbReference type="ChEBI" id="CHEBI:74511"/>
        <dbReference type="EC" id="2.1.1.207"/>
    </reaction>
</comment>
<dbReference type="InterPro" id="IPR001537">
    <property type="entry name" value="SpoU_MeTrfase"/>
</dbReference>
<dbReference type="PIRSF" id="PIRSF029256">
    <property type="entry name" value="SpoU_TrmH_prd"/>
    <property type="match status" value="1"/>
</dbReference>
<dbReference type="EMBL" id="CP046620">
    <property type="protein sequence ID" value="QHQ35981.1"/>
    <property type="molecule type" value="Genomic_DNA"/>
</dbReference>
<evidence type="ECO:0000313" key="10">
    <source>
        <dbReference type="Proteomes" id="UP000464495"/>
    </source>
</evidence>
<reference evidence="9 10" key="1">
    <citation type="submission" date="2019-12" db="EMBL/GenBank/DDBJ databases">
        <title>Complete genome sequence of Algicella marina strain 9Alg 56(T) isolated from the red alga Tichocarpus crinitus.</title>
        <authorList>
            <person name="Kim S.-G."/>
            <person name="Nedashkovskaya O.I."/>
        </authorList>
    </citation>
    <scope>NUCLEOTIDE SEQUENCE [LARGE SCALE GENOMIC DNA]</scope>
    <source>
        <strain evidence="9 10">9Alg 56</strain>
    </source>
</reference>
<dbReference type="InterPro" id="IPR029028">
    <property type="entry name" value="Alpha/beta_knot_MTases"/>
</dbReference>
<comment type="subunit">
    <text evidence="6">Homodimer.</text>
</comment>
<evidence type="ECO:0000313" key="9">
    <source>
        <dbReference type="EMBL" id="QHQ35981.1"/>
    </source>
</evidence>
<keyword evidence="4 6" id="KW-0949">S-adenosyl-L-methionine</keyword>
<dbReference type="Gene3D" id="3.40.1280.10">
    <property type="match status" value="1"/>
</dbReference>
<evidence type="ECO:0000256" key="3">
    <source>
        <dbReference type="ARBA" id="ARBA00022679"/>
    </source>
</evidence>
<dbReference type="PANTHER" id="PTHR42971:SF1">
    <property type="entry name" value="TRNA (CYTIDINE(34)-2'-O)-METHYLTRANSFERASE"/>
    <property type="match status" value="1"/>
</dbReference>
<evidence type="ECO:0000256" key="5">
    <source>
        <dbReference type="ARBA" id="ARBA00022694"/>
    </source>
</evidence>
<dbReference type="Proteomes" id="UP000464495">
    <property type="component" value="Chromosome"/>
</dbReference>
<protein>
    <recommendedName>
        <fullName evidence="6">tRNA (cytidine(34)-2'-O)-methyltransferase</fullName>
        <ecNumber evidence="6">2.1.1.207</ecNumber>
    </recommendedName>
    <alternativeName>
        <fullName evidence="6">tRNA (cytidine/uridine-2'-O-)-methyltransferase TrmL</fullName>
    </alternativeName>
</protein>
<dbReference type="GO" id="GO:0002130">
    <property type="term" value="P:wobble position ribose methylation"/>
    <property type="evidence" value="ECO:0007669"/>
    <property type="project" value="TreeGrafter"/>
</dbReference>
<feature type="domain" description="tRNA/rRNA methyltransferase SpoU type" evidence="8">
    <location>
        <begin position="2"/>
        <end position="139"/>
    </location>
</feature>
<evidence type="ECO:0000256" key="7">
    <source>
        <dbReference type="PIRSR" id="PIRSR029256-1"/>
    </source>
</evidence>
<keyword evidence="2 6" id="KW-0489">Methyltransferase</keyword>
<dbReference type="InterPro" id="IPR016914">
    <property type="entry name" value="TrmL"/>
</dbReference>
<evidence type="ECO:0000256" key="6">
    <source>
        <dbReference type="HAMAP-Rule" id="MF_01885"/>
    </source>
</evidence>
<name>A0A6P1T2M6_9RHOB</name>
<dbReference type="InterPro" id="IPR029026">
    <property type="entry name" value="tRNA_m1G_MTases_N"/>
</dbReference>
<dbReference type="EC" id="2.1.1.207" evidence="6"/>
<sequence>MLRLCAFQPDIAQNLGSMIRIGACFGVPVDVISPCGFPFSVKALRRSAMDYADIAEVVHHDSWDAFRAGRTPGRLVLMTTAADSDLWDFSFQAGDTLMMGRESAGVPPEVHAAADARVRVPMPGGGRSLNVAVTAGIAVAEAMRQLVSGEHETKY</sequence>
<dbReference type="GO" id="GO:0005737">
    <property type="term" value="C:cytoplasm"/>
    <property type="evidence" value="ECO:0007669"/>
    <property type="project" value="UniProtKB-SubCell"/>
</dbReference>
<feature type="binding site" evidence="6 7">
    <location>
        <position position="128"/>
    </location>
    <ligand>
        <name>S-adenosyl-L-methionine</name>
        <dbReference type="ChEBI" id="CHEBI:59789"/>
    </ligand>
</feature>
<comment type="function">
    <text evidence="6">Methylates the ribose at the nucleotide 34 wobble position in the two leucyl isoacceptors tRNA(Leu)(CmAA) and tRNA(Leu)(cmnm5UmAA). Catalyzes the methyl transfer from S-adenosyl-L-methionine to the 2'-OH of the wobble nucleotide.</text>
</comment>
<feature type="binding site" evidence="6 7">
    <location>
        <position position="120"/>
    </location>
    <ligand>
        <name>S-adenosyl-L-methionine</name>
        <dbReference type="ChEBI" id="CHEBI:59789"/>
    </ligand>
</feature>
<keyword evidence="10" id="KW-1185">Reference proteome</keyword>
<dbReference type="CDD" id="cd18094">
    <property type="entry name" value="SpoU-like_TrmL"/>
    <property type="match status" value="1"/>
</dbReference>
<dbReference type="RefSeq" id="WP_161862538.1">
    <property type="nucleotide sequence ID" value="NZ_CP046620.1"/>
</dbReference>
<dbReference type="HAMAP" id="MF_01885">
    <property type="entry name" value="tRNA_methyltr_TrmL"/>
    <property type="match status" value="1"/>
</dbReference>
<comment type="similarity">
    <text evidence="6">Belongs to the class IV-like SAM-binding methyltransferase superfamily. RNA methyltransferase TrmH family. TrmL subfamily.</text>
</comment>
<comment type="catalytic activity">
    <reaction evidence="6">
        <text>cytidine(34) in tRNA + S-adenosyl-L-methionine = 2'-O-methylcytidine(34) in tRNA + S-adenosyl-L-homocysteine + H(+)</text>
        <dbReference type="Rhea" id="RHEA:43084"/>
        <dbReference type="Rhea" id="RHEA-COMP:10331"/>
        <dbReference type="Rhea" id="RHEA-COMP:10332"/>
        <dbReference type="ChEBI" id="CHEBI:15378"/>
        <dbReference type="ChEBI" id="CHEBI:57856"/>
        <dbReference type="ChEBI" id="CHEBI:59789"/>
        <dbReference type="ChEBI" id="CHEBI:74495"/>
        <dbReference type="ChEBI" id="CHEBI:82748"/>
        <dbReference type="EC" id="2.1.1.207"/>
    </reaction>
</comment>
<dbReference type="Pfam" id="PF00588">
    <property type="entry name" value="SpoU_methylase"/>
    <property type="match status" value="1"/>
</dbReference>
<accession>A0A6P1T2M6</accession>
<keyword evidence="1 6" id="KW-0963">Cytoplasm</keyword>
<dbReference type="GO" id="GO:0003723">
    <property type="term" value="F:RNA binding"/>
    <property type="evidence" value="ECO:0007669"/>
    <property type="project" value="InterPro"/>
</dbReference>
<dbReference type="KEGG" id="amaq:GO499_12770"/>
<dbReference type="GO" id="GO:0008757">
    <property type="term" value="F:S-adenosylmethionine-dependent methyltransferase activity"/>
    <property type="evidence" value="ECO:0007669"/>
    <property type="project" value="UniProtKB-UniRule"/>
</dbReference>
<evidence type="ECO:0000259" key="8">
    <source>
        <dbReference type="Pfam" id="PF00588"/>
    </source>
</evidence>
<feature type="binding site" evidence="6 7">
    <location>
        <position position="78"/>
    </location>
    <ligand>
        <name>S-adenosyl-L-methionine</name>
        <dbReference type="ChEBI" id="CHEBI:59789"/>
    </ligand>
</feature>
<dbReference type="GO" id="GO:0008175">
    <property type="term" value="F:tRNA methyltransferase activity"/>
    <property type="evidence" value="ECO:0007669"/>
    <property type="project" value="UniProtKB-UniRule"/>
</dbReference>
<dbReference type="PANTHER" id="PTHR42971">
    <property type="entry name" value="TRNA (CYTIDINE(34)-2'-O)-METHYLTRANSFERASE"/>
    <property type="match status" value="1"/>
</dbReference>
<feature type="binding site" evidence="6 7">
    <location>
        <position position="100"/>
    </location>
    <ligand>
        <name>S-adenosyl-L-methionine</name>
        <dbReference type="ChEBI" id="CHEBI:59789"/>
    </ligand>
</feature>
<gene>
    <name evidence="6" type="primary">trmL</name>
    <name evidence="9" type="ORF">GO499_12770</name>
</gene>
<dbReference type="SUPFAM" id="SSF75217">
    <property type="entry name" value="alpha/beta knot"/>
    <property type="match status" value="1"/>
</dbReference>